<dbReference type="Proteomes" id="UP000515472">
    <property type="component" value="Chromosome"/>
</dbReference>
<dbReference type="KEGG" id="gbn:GEOBRER4_19940"/>
<evidence type="ECO:0000313" key="2">
    <source>
        <dbReference type="Proteomes" id="UP000515472"/>
    </source>
</evidence>
<dbReference type="SUPFAM" id="SSF50494">
    <property type="entry name" value="Trypsin-like serine proteases"/>
    <property type="match status" value="1"/>
</dbReference>
<dbReference type="InterPro" id="IPR009003">
    <property type="entry name" value="Peptidase_S1_PA"/>
</dbReference>
<protein>
    <submittedName>
        <fullName evidence="1">Uncharacterized protein</fullName>
    </submittedName>
</protein>
<gene>
    <name evidence="1" type="ORF">GEOBRER4_n2071</name>
</gene>
<dbReference type="AlphaFoldDB" id="A0A6S6M6C2"/>
<name>A0A6S6M6C2_9BACT</name>
<evidence type="ECO:0000313" key="1">
    <source>
        <dbReference type="EMBL" id="BCG47244.1"/>
    </source>
</evidence>
<proteinExistence type="predicted"/>
<organism evidence="1 2">
    <name type="scientific">Citrifermentans bremense</name>
    <dbReference type="NCBI Taxonomy" id="60035"/>
    <lineage>
        <taxon>Bacteria</taxon>
        <taxon>Pseudomonadati</taxon>
        <taxon>Thermodesulfobacteriota</taxon>
        <taxon>Desulfuromonadia</taxon>
        <taxon>Geobacterales</taxon>
        <taxon>Geobacteraceae</taxon>
        <taxon>Citrifermentans</taxon>
    </lineage>
</organism>
<dbReference type="RefSeq" id="WP_185242185.1">
    <property type="nucleotide sequence ID" value="NZ_AP023213.1"/>
</dbReference>
<keyword evidence="2" id="KW-1185">Reference proteome</keyword>
<reference evidence="1 2" key="1">
    <citation type="submission" date="2020-06" db="EMBL/GenBank/DDBJ databases">
        <title>Interaction of electrochemicaly active bacteria, Geobacter bremensis R4 on different carbon anode.</title>
        <authorList>
            <person name="Meng L."/>
            <person name="Yoshida N."/>
        </authorList>
    </citation>
    <scope>NUCLEOTIDE SEQUENCE [LARGE SCALE GENOMIC DNA]</scope>
    <source>
        <strain evidence="1 2">R4</strain>
    </source>
</reference>
<dbReference type="EMBL" id="AP023213">
    <property type="protein sequence ID" value="BCG47244.1"/>
    <property type="molecule type" value="Genomic_DNA"/>
</dbReference>
<accession>A0A6S6M6C2</accession>
<sequence length="257" mass="28303">MHATDPEEALVPLFVKAKDLKGFEQVGTGIFVDFQSQPFLFTAAHVADFLDSRELFMPADGEMQAIDGYVGYIDLLPGMNRSEDNVDIAYYRLSTDFARRVCANFYPLPQERCMLIQSALDLRVCSVYGYPVSKAKRMGGKYYSETATFTGIVASKDTYNTLGLSPDSSIIIHFDKKRAVSPDDGKKINPVSPRGMSGGGIFSWPAGSELSRNWSLPQLVGIFHTYKRTEGLLIGTHLLPVVAATHLGKMKNFGGVI</sequence>